<dbReference type="AlphaFoldDB" id="A0A2A8H8Y8"/>
<evidence type="ECO:0000313" key="2">
    <source>
        <dbReference type="Proteomes" id="UP000220841"/>
    </source>
</evidence>
<proteinExistence type="predicted"/>
<organism evidence="1 2">
    <name type="scientific">Bacillus toyonensis</name>
    <dbReference type="NCBI Taxonomy" id="155322"/>
    <lineage>
        <taxon>Bacteria</taxon>
        <taxon>Bacillati</taxon>
        <taxon>Bacillota</taxon>
        <taxon>Bacilli</taxon>
        <taxon>Bacillales</taxon>
        <taxon>Bacillaceae</taxon>
        <taxon>Bacillus</taxon>
        <taxon>Bacillus cereus group</taxon>
    </lineage>
</organism>
<dbReference type="EMBL" id="NUBY01000221">
    <property type="protein sequence ID" value="PEP92491.1"/>
    <property type="molecule type" value="Genomic_DNA"/>
</dbReference>
<sequence length="77" mass="9190">MFQITLKNQNYREIIKLVKEKEKAGYIHITPIRKVHKPGLISRKEQIHKTSDKLKNTYAEITDSFFYMCVMRKVSEC</sequence>
<dbReference type="RefSeq" id="WP_098227619.1">
    <property type="nucleotide sequence ID" value="NZ_NUBY01000221.1"/>
</dbReference>
<evidence type="ECO:0000313" key="1">
    <source>
        <dbReference type="EMBL" id="PEP92491.1"/>
    </source>
</evidence>
<protein>
    <submittedName>
        <fullName evidence="1">Uncharacterized protein</fullName>
    </submittedName>
</protein>
<gene>
    <name evidence="1" type="ORF">CN585_27330</name>
</gene>
<accession>A0A2A8H8Y8</accession>
<dbReference type="Proteomes" id="UP000220841">
    <property type="component" value="Unassembled WGS sequence"/>
</dbReference>
<name>A0A2A8H8Y8_9BACI</name>
<reference evidence="1 2" key="1">
    <citation type="submission" date="2017-09" db="EMBL/GenBank/DDBJ databases">
        <title>Large-scale bioinformatics analysis of Bacillus genomes uncovers conserved roles of natural products in bacterial physiology.</title>
        <authorList>
            <consortium name="Agbiome Team Llc"/>
            <person name="Bleich R.M."/>
            <person name="Grubbs K.J."/>
            <person name="Santa Maria K.C."/>
            <person name="Allen S.E."/>
            <person name="Farag S."/>
            <person name="Shank E.A."/>
            <person name="Bowers A."/>
        </authorList>
    </citation>
    <scope>NUCLEOTIDE SEQUENCE [LARGE SCALE GENOMIC DNA]</scope>
    <source>
        <strain evidence="1 2">AFS021349</strain>
    </source>
</reference>
<comment type="caution">
    <text evidence="1">The sequence shown here is derived from an EMBL/GenBank/DDBJ whole genome shotgun (WGS) entry which is preliminary data.</text>
</comment>